<sequence>MRRIRARLSSPAERAEAGFSLPELIVTMGLMSIISILVVSLFSTFTRSMTRDRSASESTNVAAVGMSELTRVLRSGTEIRRTGNADNIPVFLFAGRESLIMHGFLDTSSASPKPVKVQFAVNSQRQLMETRWNSVAASNPYWTFASAVASNRRIASKIVVRTGTDPWLFTYRTAAVCAATLPNCNVITVPSTGITDPNVLKSIALVEVRLQVQADSTGRAAPVLLTNQVGLPNRGIDRVGASR</sequence>
<evidence type="ECO:0000256" key="1">
    <source>
        <dbReference type="SAM" id="Phobius"/>
    </source>
</evidence>
<dbReference type="RefSeq" id="WP_146925447.1">
    <property type="nucleotide sequence ID" value="NZ_BJUB01000001.1"/>
</dbReference>
<name>A0A510UZF1_9CELL</name>
<evidence type="ECO:0008006" key="4">
    <source>
        <dbReference type="Google" id="ProtNLM"/>
    </source>
</evidence>
<dbReference type="AlphaFoldDB" id="A0A510UZF1"/>
<gene>
    <name evidence="2" type="ORF">CXY01_04890</name>
</gene>
<dbReference type="PROSITE" id="PS00409">
    <property type="entry name" value="PROKAR_NTER_METHYL"/>
    <property type="match status" value="1"/>
</dbReference>
<feature type="transmembrane region" description="Helical" evidence="1">
    <location>
        <begin position="21"/>
        <end position="42"/>
    </location>
</feature>
<evidence type="ECO:0000313" key="2">
    <source>
        <dbReference type="EMBL" id="GEK19969.1"/>
    </source>
</evidence>
<accession>A0A510UZF1</accession>
<comment type="caution">
    <text evidence="2">The sequence shown here is derived from an EMBL/GenBank/DDBJ whole genome shotgun (WGS) entry which is preliminary data.</text>
</comment>
<evidence type="ECO:0000313" key="3">
    <source>
        <dbReference type="Proteomes" id="UP000321118"/>
    </source>
</evidence>
<dbReference type="InterPro" id="IPR012902">
    <property type="entry name" value="N_methyl_site"/>
</dbReference>
<organism evidence="2 3">
    <name type="scientific">Cellulomonas xylanilytica</name>
    <dbReference type="NCBI Taxonomy" id="233583"/>
    <lineage>
        <taxon>Bacteria</taxon>
        <taxon>Bacillati</taxon>
        <taxon>Actinomycetota</taxon>
        <taxon>Actinomycetes</taxon>
        <taxon>Micrococcales</taxon>
        <taxon>Cellulomonadaceae</taxon>
        <taxon>Cellulomonas</taxon>
    </lineage>
</organism>
<dbReference type="Proteomes" id="UP000321118">
    <property type="component" value="Unassembled WGS sequence"/>
</dbReference>
<protein>
    <recommendedName>
        <fullName evidence="4">Prepilin-type N-terminal cleavage/methylation domain-containing protein</fullName>
    </recommendedName>
</protein>
<keyword evidence="1" id="KW-1133">Transmembrane helix</keyword>
<proteinExistence type="predicted"/>
<dbReference type="NCBIfam" id="TIGR02532">
    <property type="entry name" value="IV_pilin_GFxxxE"/>
    <property type="match status" value="1"/>
</dbReference>
<keyword evidence="3" id="KW-1185">Reference proteome</keyword>
<keyword evidence="1" id="KW-0812">Transmembrane</keyword>
<reference evidence="2 3" key="1">
    <citation type="submission" date="2019-07" db="EMBL/GenBank/DDBJ databases">
        <title>Whole genome shotgun sequence of Cellulomonas xylanilytica NBRC 101102.</title>
        <authorList>
            <person name="Hosoyama A."/>
            <person name="Uohara A."/>
            <person name="Ohji S."/>
            <person name="Ichikawa N."/>
        </authorList>
    </citation>
    <scope>NUCLEOTIDE SEQUENCE [LARGE SCALE GENOMIC DNA]</scope>
    <source>
        <strain evidence="2 3">NBRC 101102</strain>
    </source>
</reference>
<keyword evidence="1" id="KW-0472">Membrane</keyword>
<dbReference type="EMBL" id="BJUB01000001">
    <property type="protein sequence ID" value="GEK19969.1"/>
    <property type="molecule type" value="Genomic_DNA"/>
</dbReference>
<dbReference type="OrthoDB" id="5117357at2"/>